<evidence type="ECO:0000256" key="1">
    <source>
        <dbReference type="SAM" id="MobiDB-lite"/>
    </source>
</evidence>
<keyword evidence="3" id="KW-1185">Reference proteome</keyword>
<feature type="region of interest" description="Disordered" evidence="1">
    <location>
        <begin position="107"/>
        <end position="140"/>
    </location>
</feature>
<dbReference type="AlphaFoldDB" id="A0ABD2K9E5"/>
<evidence type="ECO:0000313" key="2">
    <source>
        <dbReference type="EMBL" id="KAL3099463.1"/>
    </source>
</evidence>
<protein>
    <submittedName>
        <fullName evidence="2">Uncharacterized protein</fullName>
    </submittedName>
</protein>
<dbReference type="Proteomes" id="UP001620645">
    <property type="component" value="Unassembled WGS sequence"/>
</dbReference>
<feature type="region of interest" description="Disordered" evidence="1">
    <location>
        <begin position="27"/>
        <end position="63"/>
    </location>
</feature>
<reference evidence="2 3" key="1">
    <citation type="submission" date="2024-10" db="EMBL/GenBank/DDBJ databases">
        <authorList>
            <person name="Kim D."/>
        </authorList>
    </citation>
    <scope>NUCLEOTIDE SEQUENCE [LARGE SCALE GENOMIC DNA]</scope>
    <source>
        <strain evidence="2">Taebaek</strain>
    </source>
</reference>
<organism evidence="2 3">
    <name type="scientific">Heterodera schachtii</name>
    <name type="common">Sugarbeet cyst nematode worm</name>
    <name type="synonym">Tylenchus schachtii</name>
    <dbReference type="NCBI Taxonomy" id="97005"/>
    <lineage>
        <taxon>Eukaryota</taxon>
        <taxon>Metazoa</taxon>
        <taxon>Ecdysozoa</taxon>
        <taxon>Nematoda</taxon>
        <taxon>Chromadorea</taxon>
        <taxon>Rhabditida</taxon>
        <taxon>Tylenchina</taxon>
        <taxon>Tylenchomorpha</taxon>
        <taxon>Tylenchoidea</taxon>
        <taxon>Heteroderidae</taxon>
        <taxon>Heteroderinae</taxon>
        <taxon>Heterodera</taxon>
    </lineage>
</organism>
<evidence type="ECO:0000313" key="3">
    <source>
        <dbReference type="Proteomes" id="UP001620645"/>
    </source>
</evidence>
<comment type="caution">
    <text evidence="2">The sequence shown here is derived from an EMBL/GenBank/DDBJ whole genome shotgun (WGS) entry which is preliminary data.</text>
</comment>
<sequence>MCRFQCDQQCCPSKQTYTAKDKLTTEEQQQFARNKNVKFFSPDSSDESEDDEHHHHHHDNHHLLRTKTNLSNYNFLQSCEDNFFRSFDATKSADNFCHDSDSSLSLSSAATEEEDSEENNSQQSDSEEDSSKTTSSSIDGSTTTFKLKSILSTSAKRSPTAEKHAYERRVSFADRWGMQLTSFRTIPNRFADLFYDELELDFNEVNFSDNTSYFWCQSLQQQRNNLQNWSLDEQEEVAC</sequence>
<dbReference type="EMBL" id="JBICCN010000039">
    <property type="protein sequence ID" value="KAL3099463.1"/>
    <property type="molecule type" value="Genomic_DNA"/>
</dbReference>
<name>A0ABD2K9E5_HETSC</name>
<accession>A0ABD2K9E5</accession>
<feature type="compositionally biased region" description="Basic residues" evidence="1">
    <location>
        <begin position="54"/>
        <end position="63"/>
    </location>
</feature>
<proteinExistence type="predicted"/>
<gene>
    <name evidence="2" type="ORF">niasHS_002918</name>
</gene>